<organism evidence="1 2">
    <name type="scientific">Callosobruchus maculatus</name>
    <name type="common">Southern cowpea weevil</name>
    <name type="synonym">Pulse bruchid</name>
    <dbReference type="NCBI Taxonomy" id="64391"/>
    <lineage>
        <taxon>Eukaryota</taxon>
        <taxon>Metazoa</taxon>
        <taxon>Ecdysozoa</taxon>
        <taxon>Arthropoda</taxon>
        <taxon>Hexapoda</taxon>
        <taxon>Insecta</taxon>
        <taxon>Pterygota</taxon>
        <taxon>Neoptera</taxon>
        <taxon>Endopterygota</taxon>
        <taxon>Coleoptera</taxon>
        <taxon>Polyphaga</taxon>
        <taxon>Cucujiformia</taxon>
        <taxon>Chrysomeloidea</taxon>
        <taxon>Chrysomelidae</taxon>
        <taxon>Bruchinae</taxon>
        <taxon>Bruchini</taxon>
        <taxon>Callosobruchus</taxon>
    </lineage>
</organism>
<dbReference type="OrthoDB" id="199041at2759"/>
<evidence type="ECO:0000313" key="2">
    <source>
        <dbReference type="Proteomes" id="UP000410492"/>
    </source>
</evidence>
<dbReference type="PANTHER" id="PTHR12890">
    <property type="entry name" value="DREV PROTEIN"/>
    <property type="match status" value="1"/>
</dbReference>
<dbReference type="AlphaFoldDB" id="A0A653CGL6"/>
<dbReference type="PANTHER" id="PTHR12890:SF0">
    <property type="entry name" value="PROTEIN-L-HISTIDINE N-PROS-METHYLTRANSFERASE"/>
    <property type="match status" value="1"/>
</dbReference>
<accession>A0A653CGL6</accession>
<evidence type="ECO:0000313" key="1">
    <source>
        <dbReference type="EMBL" id="VEN46210.1"/>
    </source>
</evidence>
<sequence>MKTTVCFRETDERCDVYNCDSTLSTGSLSSSFSFRPRGSLARALYHKQKHDEYLSSFDKNEWYHCQLLKLPASLASSFVQLGPDNDTIEFLEQSEKKSDWILTQIWHSIVKAVLGFFMPQTSING</sequence>
<dbReference type="Proteomes" id="UP000410492">
    <property type="component" value="Unassembled WGS sequence"/>
</dbReference>
<reference evidence="1 2" key="1">
    <citation type="submission" date="2019-01" db="EMBL/GenBank/DDBJ databases">
        <authorList>
            <person name="Sayadi A."/>
        </authorList>
    </citation>
    <scope>NUCLEOTIDE SEQUENCE [LARGE SCALE GENOMIC DNA]</scope>
</reference>
<proteinExistence type="predicted"/>
<dbReference type="EMBL" id="CAACVG010007592">
    <property type="protein sequence ID" value="VEN46210.1"/>
    <property type="molecule type" value="Genomic_DNA"/>
</dbReference>
<name>A0A653CGL6_CALMS</name>
<protein>
    <submittedName>
        <fullName evidence="1">Uncharacterized protein</fullName>
    </submittedName>
</protein>
<gene>
    <name evidence="1" type="ORF">CALMAC_LOCUS8379</name>
</gene>
<dbReference type="Pfam" id="PF05219">
    <property type="entry name" value="DREV"/>
    <property type="match status" value="1"/>
</dbReference>
<dbReference type="GO" id="GO:0106370">
    <property type="term" value="F:protein-L-histidine N-pros-methyltransferase activity"/>
    <property type="evidence" value="ECO:0007669"/>
    <property type="project" value="InterPro"/>
</dbReference>
<dbReference type="InterPro" id="IPR007884">
    <property type="entry name" value="METL9"/>
</dbReference>
<keyword evidence="2" id="KW-1185">Reference proteome</keyword>